<dbReference type="Gene3D" id="1.25.40.10">
    <property type="entry name" value="Tetratricopeptide repeat domain"/>
    <property type="match status" value="1"/>
</dbReference>
<dbReference type="Pfam" id="PF13432">
    <property type="entry name" value="TPR_16"/>
    <property type="match status" value="1"/>
</dbReference>
<dbReference type="SUPFAM" id="SSF48452">
    <property type="entry name" value="TPR-like"/>
    <property type="match status" value="1"/>
</dbReference>
<dbReference type="Proteomes" id="UP001142175">
    <property type="component" value="Unassembled WGS sequence"/>
</dbReference>
<dbReference type="Pfam" id="PF13174">
    <property type="entry name" value="TPR_6"/>
    <property type="match status" value="2"/>
</dbReference>
<evidence type="ECO:0000256" key="4">
    <source>
        <dbReference type="SAM" id="SignalP"/>
    </source>
</evidence>
<feature type="chain" id="PRO_5040748229" evidence="4">
    <location>
        <begin position="38"/>
        <end position="219"/>
    </location>
</feature>
<gene>
    <name evidence="5" type="ORF">NU887_02310</name>
</gene>
<comment type="caution">
    <text evidence="5">The sequence shown here is derived from an EMBL/GenBank/DDBJ whole genome shotgun (WGS) entry which is preliminary data.</text>
</comment>
<dbReference type="PANTHER" id="PTHR44943:SF8">
    <property type="entry name" value="TPR REPEAT-CONTAINING PROTEIN MJ0263"/>
    <property type="match status" value="1"/>
</dbReference>
<keyword evidence="6" id="KW-1185">Reference proteome</keyword>
<evidence type="ECO:0000313" key="6">
    <source>
        <dbReference type="Proteomes" id="UP001142175"/>
    </source>
</evidence>
<dbReference type="AlphaFoldDB" id="A0A9X2SYZ9"/>
<feature type="signal peptide" evidence="4">
    <location>
        <begin position="1"/>
        <end position="37"/>
    </location>
</feature>
<dbReference type="EMBL" id="JANSUY010000001">
    <property type="protein sequence ID" value="MCR9013848.1"/>
    <property type="molecule type" value="Genomic_DNA"/>
</dbReference>
<accession>A0A9X2SYZ9</accession>
<protein>
    <submittedName>
        <fullName evidence="5">Tetratricopeptide repeat protein</fullName>
    </submittedName>
</protein>
<dbReference type="SMART" id="SM00028">
    <property type="entry name" value="TPR"/>
    <property type="match status" value="3"/>
</dbReference>
<feature type="repeat" description="TPR" evidence="3">
    <location>
        <begin position="73"/>
        <end position="106"/>
    </location>
</feature>
<keyword evidence="1" id="KW-0677">Repeat</keyword>
<sequence>MEILAKQPRPKTNWILKTEILVLAFLIALLTAFNAQAQDKVTEAFRESYSLEKSQNFNAAIDKLMAVYQADSYELNLRLGWLHYQASKLDQATGYYNKAVALKPYAIEPKLGLVLPLSVQGKWDEILDIYRQILQTDPQNSLVNYRVGLIYYNRADFAKADPFLEKVVNLYPFDYDGLLLLAWNKLSLQKSREAKVLFQKVLLNNPGDESALEGLKLIK</sequence>
<reference evidence="5" key="1">
    <citation type="submission" date="2022-08" db="EMBL/GenBank/DDBJ databases">
        <authorList>
            <person name="Zhang D."/>
        </authorList>
    </citation>
    <scope>NUCLEOTIDE SEQUENCE</scope>
    <source>
        <strain evidence="5">XJ19-11</strain>
    </source>
</reference>
<dbReference type="RefSeq" id="WP_258421740.1">
    <property type="nucleotide sequence ID" value="NZ_JANSUY010000001.1"/>
</dbReference>
<dbReference type="InterPro" id="IPR051685">
    <property type="entry name" value="Ycf3/AcsC/BcsC/TPR_MFPF"/>
</dbReference>
<evidence type="ECO:0000256" key="3">
    <source>
        <dbReference type="PROSITE-ProRule" id="PRU00339"/>
    </source>
</evidence>
<keyword evidence="2 3" id="KW-0802">TPR repeat</keyword>
<feature type="repeat" description="TPR" evidence="3">
    <location>
        <begin position="141"/>
        <end position="174"/>
    </location>
</feature>
<dbReference type="PANTHER" id="PTHR44943">
    <property type="entry name" value="CELLULOSE SYNTHASE OPERON PROTEIN C"/>
    <property type="match status" value="1"/>
</dbReference>
<evidence type="ECO:0000256" key="1">
    <source>
        <dbReference type="ARBA" id="ARBA00022737"/>
    </source>
</evidence>
<evidence type="ECO:0000256" key="2">
    <source>
        <dbReference type="ARBA" id="ARBA00022803"/>
    </source>
</evidence>
<dbReference type="InterPro" id="IPR019734">
    <property type="entry name" value="TPR_rpt"/>
</dbReference>
<dbReference type="PROSITE" id="PS50005">
    <property type="entry name" value="TPR"/>
    <property type="match status" value="2"/>
</dbReference>
<evidence type="ECO:0000313" key="5">
    <source>
        <dbReference type="EMBL" id="MCR9013848.1"/>
    </source>
</evidence>
<dbReference type="InterPro" id="IPR011990">
    <property type="entry name" value="TPR-like_helical_dom_sf"/>
</dbReference>
<proteinExistence type="predicted"/>
<organism evidence="5 6">
    <name type="scientific">Aquiflexum gelatinilyticum</name>
    <dbReference type="NCBI Taxonomy" id="2961943"/>
    <lineage>
        <taxon>Bacteria</taxon>
        <taxon>Pseudomonadati</taxon>
        <taxon>Bacteroidota</taxon>
        <taxon>Cytophagia</taxon>
        <taxon>Cytophagales</taxon>
        <taxon>Cyclobacteriaceae</taxon>
        <taxon>Aquiflexum</taxon>
    </lineage>
</organism>
<name>A0A9X2SYZ9_9BACT</name>
<keyword evidence="4" id="KW-0732">Signal</keyword>